<accession>A0A8S2JJB9</accession>
<feature type="domain" description="Helitron helicase-like" evidence="2">
    <location>
        <begin position="449"/>
        <end position="545"/>
    </location>
</feature>
<dbReference type="Pfam" id="PF20209">
    <property type="entry name" value="DUF6570"/>
    <property type="match status" value="1"/>
</dbReference>
<evidence type="ECO:0000256" key="1">
    <source>
        <dbReference type="SAM" id="MobiDB-lite"/>
    </source>
</evidence>
<evidence type="ECO:0000313" key="5">
    <source>
        <dbReference type="EMBL" id="CAF3813733.1"/>
    </source>
</evidence>
<dbReference type="Proteomes" id="UP000677228">
    <property type="component" value="Unassembled WGS sequence"/>
</dbReference>
<evidence type="ECO:0000313" key="6">
    <source>
        <dbReference type="Proteomes" id="UP000682733"/>
    </source>
</evidence>
<evidence type="ECO:0000259" key="3">
    <source>
        <dbReference type="Pfam" id="PF20209"/>
    </source>
</evidence>
<reference evidence="5" key="1">
    <citation type="submission" date="2021-02" db="EMBL/GenBank/DDBJ databases">
        <authorList>
            <person name="Nowell W R."/>
        </authorList>
    </citation>
    <scope>NUCLEOTIDE SEQUENCE</scope>
</reference>
<proteinExistence type="predicted"/>
<feature type="compositionally biased region" description="Basic and acidic residues" evidence="1">
    <location>
        <begin position="83"/>
        <end position="135"/>
    </location>
</feature>
<feature type="compositionally biased region" description="Basic and acidic residues" evidence="1">
    <location>
        <begin position="168"/>
        <end position="197"/>
    </location>
</feature>
<feature type="compositionally biased region" description="Polar residues" evidence="1">
    <location>
        <begin position="59"/>
        <end position="81"/>
    </location>
</feature>
<gene>
    <name evidence="4" type="ORF">OVA965_LOCUS16714</name>
    <name evidence="5" type="ORF">TMI583_LOCUS16724</name>
</gene>
<feature type="region of interest" description="Disordered" evidence="1">
    <location>
        <begin position="59"/>
        <end position="199"/>
    </location>
</feature>
<dbReference type="Pfam" id="PF14214">
    <property type="entry name" value="Helitron_like_N"/>
    <property type="match status" value="1"/>
</dbReference>
<feature type="domain" description="DUF6570" evidence="3">
    <location>
        <begin position="268"/>
        <end position="406"/>
    </location>
</feature>
<dbReference type="InterPro" id="IPR025476">
    <property type="entry name" value="Helitron_helicase-like"/>
</dbReference>
<name>A0A8S2JJB9_9BILA</name>
<protein>
    <recommendedName>
        <fullName evidence="7">Helitron helicase-like domain-containing protein</fullName>
    </recommendedName>
</protein>
<dbReference type="InterPro" id="IPR046700">
    <property type="entry name" value="DUF6570"/>
</dbReference>
<evidence type="ECO:0008006" key="7">
    <source>
        <dbReference type="Google" id="ProtNLM"/>
    </source>
</evidence>
<dbReference type="EMBL" id="CAJOBA010007838">
    <property type="protein sequence ID" value="CAF3813733.1"/>
    <property type="molecule type" value="Genomic_DNA"/>
</dbReference>
<dbReference type="AlphaFoldDB" id="A0A8S2JJB9"/>
<dbReference type="Proteomes" id="UP000682733">
    <property type="component" value="Unassembled WGS sequence"/>
</dbReference>
<feature type="compositionally biased region" description="Basic and acidic residues" evidence="1">
    <location>
        <begin position="145"/>
        <end position="157"/>
    </location>
</feature>
<dbReference type="EMBL" id="CAJNOK010007826">
    <property type="protein sequence ID" value="CAF1045717.1"/>
    <property type="molecule type" value="Genomic_DNA"/>
</dbReference>
<evidence type="ECO:0000313" key="4">
    <source>
        <dbReference type="EMBL" id="CAF1045717.1"/>
    </source>
</evidence>
<comment type="caution">
    <text evidence="5">The sequence shown here is derived from an EMBL/GenBank/DDBJ whole genome shotgun (WGS) entry which is preliminary data.</text>
</comment>
<evidence type="ECO:0000259" key="2">
    <source>
        <dbReference type="Pfam" id="PF14214"/>
    </source>
</evidence>
<sequence>MTSLTSCLFCGIASRGNVCGPCSILLRDDQISQLLDHFHVAADTRNECQQLARLNSVSVRQFPEPSSNRPWSSMSITGSLSTDEDRDRARRAKDAERKRRQRSSDKKRQYEREADKNRKAESRSRQTEVEREASRAAKRQQMAESRSRQTEVEREASRAASQQQMAESRSRQTKEQKEKNQKRDSSTRAIRNAEVKQTKSVPLSWPSGIPYDVKRSCYGNFLEMTSMSSLAESPCAICNMRVVVKDMELIPQQQLQDVCPECRTALSKDKIPKFSPANNIWIGDVPEELKDLTIPEEKLISLYTHNRCVVKLYTPFGHSSTAQPALKGHVISFPQNVSNIINTLPLSLDDLCDTLKVVFVGSSGPVRGLMSRILTVRKQKVRKALEWLIKHNPLYRSSVKIDYDKIDILPDNDIPEPLWQTMTVSTNVEEMEAERSGYVPDPLANVIVEDLFITINPADVHHPLAMYYAGINLDLDNVAPVQIETTFRRAQIVAQHPVAMAKFFNVLITSIIQALIEGGVVGPVKAHFGTVEAQGRGTLHLHLLVWLDHEYTPAQLKENIKTEQFRNSLIAYLEDIVKEDIDDLKNLSITDIEQGSQYLAVLVCPNGPRLLQAKHRASALCRP</sequence>
<organism evidence="5 6">
    <name type="scientific">Didymodactylos carnosus</name>
    <dbReference type="NCBI Taxonomy" id="1234261"/>
    <lineage>
        <taxon>Eukaryota</taxon>
        <taxon>Metazoa</taxon>
        <taxon>Spiralia</taxon>
        <taxon>Gnathifera</taxon>
        <taxon>Rotifera</taxon>
        <taxon>Eurotatoria</taxon>
        <taxon>Bdelloidea</taxon>
        <taxon>Philodinida</taxon>
        <taxon>Philodinidae</taxon>
        <taxon>Didymodactylos</taxon>
    </lineage>
</organism>